<organism evidence="1 2">
    <name type="scientific">Bacillus oleivorans</name>
    <dbReference type="NCBI Taxonomy" id="1448271"/>
    <lineage>
        <taxon>Bacteria</taxon>
        <taxon>Bacillati</taxon>
        <taxon>Bacillota</taxon>
        <taxon>Bacilli</taxon>
        <taxon>Bacillales</taxon>
        <taxon>Bacillaceae</taxon>
        <taxon>Bacillus</taxon>
    </lineage>
</organism>
<gene>
    <name evidence="1" type="ORF">SAMN05877753_10388</name>
</gene>
<proteinExistence type="predicted"/>
<protein>
    <submittedName>
        <fullName evidence="1">Uncharacterized protein</fullName>
    </submittedName>
</protein>
<name>A0A285CR13_9BACI</name>
<sequence>MTSLDEVSKLFHKVPLEYKTIRIIDLHCKQNRETLVFIRSLPHEKIPIEMDSSYMGILARVELINTLFNSALISGGNKNSKEQILKDNDKNLNSLFEEMNLFKEFVIEQKEKLNELN</sequence>
<keyword evidence="2" id="KW-1185">Reference proteome</keyword>
<dbReference type="AlphaFoldDB" id="A0A285CR13"/>
<accession>A0A285CR13</accession>
<evidence type="ECO:0000313" key="2">
    <source>
        <dbReference type="Proteomes" id="UP000219546"/>
    </source>
</evidence>
<dbReference type="EMBL" id="OAOP01000003">
    <property type="protein sequence ID" value="SNX69508.1"/>
    <property type="molecule type" value="Genomic_DNA"/>
</dbReference>
<reference evidence="1 2" key="1">
    <citation type="submission" date="2017-08" db="EMBL/GenBank/DDBJ databases">
        <authorList>
            <person name="de Groot N.N."/>
        </authorList>
    </citation>
    <scope>NUCLEOTIDE SEQUENCE [LARGE SCALE GENOMIC DNA]</scope>
    <source>
        <strain evidence="1 2">JC228</strain>
    </source>
</reference>
<dbReference type="RefSeq" id="WP_097158034.1">
    <property type="nucleotide sequence ID" value="NZ_JBEPMQ010000002.1"/>
</dbReference>
<dbReference type="Proteomes" id="UP000219546">
    <property type="component" value="Unassembled WGS sequence"/>
</dbReference>
<evidence type="ECO:0000313" key="1">
    <source>
        <dbReference type="EMBL" id="SNX69508.1"/>
    </source>
</evidence>